<keyword evidence="1" id="KW-1133">Transmembrane helix</keyword>
<dbReference type="OrthoDB" id="9792788at2"/>
<dbReference type="InterPro" id="IPR007313">
    <property type="entry name" value="FxsA"/>
</dbReference>
<reference evidence="2 3" key="1">
    <citation type="submission" date="2017-05" db="EMBL/GenBank/DDBJ databases">
        <authorList>
            <person name="Varghese N."/>
            <person name="Submissions S."/>
        </authorList>
    </citation>
    <scope>NUCLEOTIDE SEQUENCE [LARGE SCALE GENOMIC DNA]</scope>
    <source>
        <strain evidence="2 3">DSM 45474</strain>
    </source>
</reference>
<keyword evidence="1" id="KW-0472">Membrane</keyword>
<name>A0A521AGC8_9BACL</name>
<feature type="transmembrane region" description="Helical" evidence="1">
    <location>
        <begin position="71"/>
        <end position="91"/>
    </location>
</feature>
<keyword evidence="3" id="KW-1185">Reference proteome</keyword>
<evidence type="ECO:0000256" key="1">
    <source>
        <dbReference type="SAM" id="Phobius"/>
    </source>
</evidence>
<gene>
    <name evidence="2" type="ORF">SAMN06264849_101124</name>
</gene>
<keyword evidence="1" id="KW-0812">Transmembrane</keyword>
<dbReference type="PANTHER" id="PTHR35335">
    <property type="entry name" value="UPF0716 PROTEIN FXSA"/>
    <property type="match status" value="1"/>
</dbReference>
<dbReference type="GO" id="GO:0016020">
    <property type="term" value="C:membrane"/>
    <property type="evidence" value="ECO:0007669"/>
    <property type="project" value="InterPro"/>
</dbReference>
<dbReference type="EMBL" id="FXTI01000001">
    <property type="protein sequence ID" value="SMO33760.1"/>
    <property type="molecule type" value="Genomic_DNA"/>
</dbReference>
<dbReference type="PANTHER" id="PTHR35335:SF1">
    <property type="entry name" value="UPF0716 PROTEIN FXSA"/>
    <property type="match status" value="1"/>
</dbReference>
<dbReference type="Pfam" id="PF04186">
    <property type="entry name" value="FxsA"/>
    <property type="match status" value="1"/>
</dbReference>
<dbReference type="NCBIfam" id="NF008528">
    <property type="entry name" value="PRK11463.1-2"/>
    <property type="match status" value="1"/>
</dbReference>
<protein>
    <submittedName>
        <fullName evidence="2">UPF0716 protein FxsA</fullName>
    </submittedName>
</protein>
<organism evidence="2 3">
    <name type="scientific">Melghirimyces algeriensis</name>
    <dbReference type="NCBI Taxonomy" id="910412"/>
    <lineage>
        <taxon>Bacteria</taxon>
        <taxon>Bacillati</taxon>
        <taxon>Bacillota</taxon>
        <taxon>Bacilli</taxon>
        <taxon>Bacillales</taxon>
        <taxon>Thermoactinomycetaceae</taxon>
        <taxon>Melghirimyces</taxon>
    </lineage>
</organism>
<sequence>MFRILVLILIVVPALEIWGLVKVGEAIGAWPTALAVIATGVAGGYLARWQGLQTIRLAQVQMSNRELPGEAVLDGICILSGGLLLLTPGFFTDTIGFLLLFPYTRGMIKILLKGLLLRMVDGRIRWWFVRR</sequence>
<evidence type="ECO:0000313" key="2">
    <source>
        <dbReference type="EMBL" id="SMO33760.1"/>
    </source>
</evidence>
<dbReference type="Proteomes" id="UP000315636">
    <property type="component" value="Unassembled WGS sequence"/>
</dbReference>
<proteinExistence type="predicted"/>
<evidence type="ECO:0000313" key="3">
    <source>
        <dbReference type="Proteomes" id="UP000315636"/>
    </source>
</evidence>
<dbReference type="AlphaFoldDB" id="A0A521AGC8"/>
<accession>A0A521AGC8</accession>
<dbReference type="RefSeq" id="WP_142503838.1">
    <property type="nucleotide sequence ID" value="NZ_FXTI01000001.1"/>
</dbReference>
<feature type="transmembrane region" description="Helical" evidence="1">
    <location>
        <begin position="97"/>
        <end position="116"/>
    </location>
</feature>
<feature type="transmembrane region" description="Helical" evidence="1">
    <location>
        <begin position="29"/>
        <end position="47"/>
    </location>
</feature>